<keyword evidence="6" id="KW-0539">Nucleus</keyword>
<organism evidence="9 10">
    <name type="scientific">Linnemannia exigua</name>
    <dbReference type="NCBI Taxonomy" id="604196"/>
    <lineage>
        <taxon>Eukaryota</taxon>
        <taxon>Fungi</taxon>
        <taxon>Fungi incertae sedis</taxon>
        <taxon>Mucoromycota</taxon>
        <taxon>Mortierellomycotina</taxon>
        <taxon>Mortierellomycetes</taxon>
        <taxon>Mortierellales</taxon>
        <taxon>Mortierellaceae</taxon>
        <taxon>Linnemannia</taxon>
    </lineage>
</organism>
<dbReference type="GO" id="GO:0042796">
    <property type="term" value="P:snRNA transcription by RNA polymerase III"/>
    <property type="evidence" value="ECO:0007669"/>
    <property type="project" value="TreeGrafter"/>
</dbReference>
<feature type="coiled-coil region" evidence="7">
    <location>
        <begin position="286"/>
        <end position="313"/>
    </location>
</feature>
<dbReference type="PANTHER" id="PTHR13421">
    <property type="entry name" value="SNRNA-ACTIVATING PROTEIN COMPLEX SUBUNIT 3"/>
    <property type="match status" value="1"/>
</dbReference>
<evidence type="ECO:0000256" key="7">
    <source>
        <dbReference type="SAM" id="Coils"/>
    </source>
</evidence>
<feature type="region of interest" description="Disordered" evidence="8">
    <location>
        <begin position="1"/>
        <end position="23"/>
    </location>
</feature>
<dbReference type="GO" id="GO:0001006">
    <property type="term" value="F:RNA polymerase III type 3 promoter sequence-specific DNA binding"/>
    <property type="evidence" value="ECO:0007669"/>
    <property type="project" value="TreeGrafter"/>
</dbReference>
<evidence type="ECO:0000256" key="1">
    <source>
        <dbReference type="ARBA" id="ARBA00004123"/>
    </source>
</evidence>
<reference evidence="9" key="1">
    <citation type="journal article" date="2020" name="Fungal Divers.">
        <title>Resolving the Mortierellaceae phylogeny through synthesis of multi-gene phylogenetics and phylogenomics.</title>
        <authorList>
            <person name="Vandepol N."/>
            <person name="Liber J."/>
            <person name="Desiro A."/>
            <person name="Na H."/>
            <person name="Kennedy M."/>
            <person name="Barry K."/>
            <person name="Grigoriev I.V."/>
            <person name="Miller A.N."/>
            <person name="O'Donnell K."/>
            <person name="Stajich J.E."/>
            <person name="Bonito G."/>
        </authorList>
    </citation>
    <scope>NUCLEOTIDE SEQUENCE</scope>
    <source>
        <strain evidence="9">NRRL 28262</strain>
    </source>
</reference>
<feature type="compositionally biased region" description="Polar residues" evidence="8">
    <location>
        <begin position="768"/>
        <end position="784"/>
    </location>
</feature>
<evidence type="ECO:0000256" key="8">
    <source>
        <dbReference type="SAM" id="MobiDB-lite"/>
    </source>
</evidence>
<dbReference type="AlphaFoldDB" id="A0AAD4DAN9"/>
<keyword evidence="10" id="KW-1185">Reference proteome</keyword>
<dbReference type="GO" id="GO:0000978">
    <property type="term" value="F:RNA polymerase II cis-regulatory region sequence-specific DNA binding"/>
    <property type="evidence" value="ECO:0007669"/>
    <property type="project" value="TreeGrafter"/>
</dbReference>
<evidence type="ECO:0000256" key="6">
    <source>
        <dbReference type="ARBA" id="ARBA00023242"/>
    </source>
</evidence>
<evidence type="ECO:0000256" key="2">
    <source>
        <dbReference type="ARBA" id="ARBA00010410"/>
    </source>
</evidence>
<comment type="subcellular location">
    <subcellularLocation>
        <location evidence="1">Nucleus</location>
    </subcellularLocation>
</comment>
<dbReference type="GO" id="GO:0001046">
    <property type="term" value="F:core promoter sequence-specific DNA binding"/>
    <property type="evidence" value="ECO:0007669"/>
    <property type="project" value="TreeGrafter"/>
</dbReference>
<keyword evidence="5" id="KW-0804">Transcription</keyword>
<dbReference type="GO" id="GO:0042795">
    <property type="term" value="P:snRNA transcription by RNA polymerase II"/>
    <property type="evidence" value="ECO:0007669"/>
    <property type="project" value="TreeGrafter"/>
</dbReference>
<feature type="region of interest" description="Disordered" evidence="8">
    <location>
        <begin position="181"/>
        <end position="284"/>
    </location>
</feature>
<dbReference type="GO" id="GO:0005634">
    <property type="term" value="C:nucleus"/>
    <property type="evidence" value="ECO:0007669"/>
    <property type="project" value="UniProtKB-SubCell"/>
</dbReference>
<evidence type="ECO:0000256" key="3">
    <source>
        <dbReference type="ARBA" id="ARBA00023015"/>
    </source>
</evidence>
<dbReference type="Proteomes" id="UP001194580">
    <property type="component" value="Unassembled WGS sequence"/>
</dbReference>
<feature type="coiled-coil region" evidence="7">
    <location>
        <begin position="455"/>
        <end position="489"/>
    </location>
</feature>
<evidence type="ECO:0000313" key="9">
    <source>
        <dbReference type="EMBL" id="KAG0272933.1"/>
    </source>
</evidence>
<sequence length="784" mass="89244">MESEEASVHSGRPRDRRPPPGGWALDAPRIIHSIVNVMPQGNLFHLQSFSDEYHQLVQASKDTDPYDAYFGTGEDREEVERQMAAKFDTWDDTELVNDMFGDPTVLGLLQEWHEERLGGDTRAAGTAASRNLRPTWSSIFGKVDGMTELGDQSNLHLKGRFTPHAGRPVTMGDDNVRRLLSSAERGRKRVPFVSRRGSGKPRALLKSTRTPRVPNKANEASTEAAAGSQTQDNGEGSSSAPNPTATMTLADINPSINPTNTDETGTETSPAPSIPDGMSPEEHAQLQKDARLIEQLAEQRAQQEIENQIAKTSLESKFQKCSLMVEDSTLASLSPRSQVLLPTHQRPPLNFAPAQPPRFSRPFHPIMDNELIISAAIYNARRPDQRMQEFLFLGSQRLSALRDAFECASDVEARDWEEYPEVSNLQNTAERKTSNSFFFIEGVFYSDTPLLRARLEKRDELREEASARREELEKQRQERYQEAVRLRNIRRRELREDTTLGSTDCGDENIEDDDDLDLEFDDSDLLAQMEETAYLERPIEHIAVQHQDVLEKISEDYSQVILDWVAESPGRRRQQGFSNLEKKYMHDTKIQDLAIRLNQPYLFVHQGDCEHILMFRDLRLFSQRHDDLNRLSYPLQIFKGKSTSHMCRMCKINKAFYVTVDDRLAGETPCYFCEQCYDRFHYDLDGNILYDDFRSLCTGTLWAGHNMCDIVKTHLLTRTRPLYLQPVDDEGHYPWMEGGESSRIDPGTRAAYPPRAQGQGREGGKGSQAHNWSSQKSEQAQVNQ</sequence>
<evidence type="ECO:0000256" key="5">
    <source>
        <dbReference type="ARBA" id="ARBA00023163"/>
    </source>
</evidence>
<feature type="compositionally biased region" description="Polar residues" evidence="8">
    <location>
        <begin position="227"/>
        <end position="247"/>
    </location>
</feature>
<dbReference type="GO" id="GO:0003681">
    <property type="term" value="F:bent DNA binding"/>
    <property type="evidence" value="ECO:0007669"/>
    <property type="project" value="TreeGrafter"/>
</dbReference>
<feature type="compositionally biased region" description="Polar residues" evidence="8">
    <location>
        <begin position="254"/>
        <end position="271"/>
    </location>
</feature>
<proteinExistence type="inferred from homology"/>
<dbReference type="GO" id="GO:0019185">
    <property type="term" value="C:snRNA-activating protein complex"/>
    <property type="evidence" value="ECO:0007669"/>
    <property type="project" value="TreeGrafter"/>
</dbReference>
<evidence type="ECO:0000313" key="10">
    <source>
        <dbReference type="Proteomes" id="UP001194580"/>
    </source>
</evidence>
<feature type="region of interest" description="Disordered" evidence="8">
    <location>
        <begin position="734"/>
        <end position="784"/>
    </location>
</feature>
<comment type="similarity">
    <text evidence="2">Belongs to the SNAPC3/SRD2 family.</text>
</comment>
<dbReference type="InterPro" id="IPR022042">
    <property type="entry name" value="snRNA-activating_su3"/>
</dbReference>
<keyword evidence="4" id="KW-0238">DNA-binding</keyword>
<name>A0AAD4DAN9_9FUNG</name>
<dbReference type="EMBL" id="JAAAIL010000831">
    <property type="protein sequence ID" value="KAG0272933.1"/>
    <property type="molecule type" value="Genomic_DNA"/>
</dbReference>
<protein>
    <submittedName>
        <fullName evidence="9">Small nuclear RNA activating complex, polypeptide 3</fullName>
    </submittedName>
</protein>
<gene>
    <name evidence="9" type="primary">SNAPC3</name>
    <name evidence="9" type="ORF">BGZ95_011276</name>
</gene>
<keyword evidence="3" id="KW-0805">Transcription regulation</keyword>
<evidence type="ECO:0000256" key="4">
    <source>
        <dbReference type="ARBA" id="ARBA00023125"/>
    </source>
</evidence>
<keyword evidence="7" id="KW-0175">Coiled coil</keyword>
<dbReference type="Pfam" id="PF12251">
    <property type="entry name" value="SNAPC3"/>
    <property type="match status" value="2"/>
</dbReference>
<dbReference type="PANTHER" id="PTHR13421:SF16">
    <property type="entry name" value="SNRNA-ACTIVATING PROTEIN COMPLEX SUBUNIT 3"/>
    <property type="match status" value="1"/>
</dbReference>
<comment type="caution">
    <text evidence="9">The sequence shown here is derived from an EMBL/GenBank/DDBJ whole genome shotgun (WGS) entry which is preliminary data.</text>
</comment>
<accession>A0AAD4DAN9</accession>